<sequence>MINEKTDECINLRIENNIAYVSLNRAEKHNALDMTMFYAIRETINNLKRDRSIRAVIVEGKGEGFCSGLDIKAVMKSAKAPLKLLFKWLPWQANLAQYVSVGWRRIPAPVIMVIHGRCWGGGLQIALGGDFRIASPDASIAVMEARWGLIPDMGGTLALRELLSLDVAKELAMTGESINGEQALNFGLVTHVDDNPSEKALQLAQLICQQSPDSVAATKKLYNKSWWSKPSFALARESYYQIKILLGQNRKIKTYNQLHQDEKSKEFTKRQNW</sequence>
<dbReference type="OrthoDB" id="4608673at2"/>
<dbReference type="InterPro" id="IPR045002">
    <property type="entry name" value="Ech1-like"/>
</dbReference>
<dbReference type="PATRIC" id="fig|28229.3.peg.1913"/>
<dbReference type="Gene3D" id="3.90.226.10">
    <property type="entry name" value="2-enoyl-CoA Hydratase, Chain A, domain 1"/>
    <property type="match status" value="1"/>
</dbReference>
<dbReference type="GO" id="GO:0016853">
    <property type="term" value="F:isomerase activity"/>
    <property type="evidence" value="ECO:0007669"/>
    <property type="project" value="UniProtKB-KW"/>
</dbReference>
<dbReference type="Proteomes" id="UP000029868">
    <property type="component" value="Unassembled WGS sequence"/>
</dbReference>
<name>A0A099KWT4_COLPS</name>
<gene>
    <name evidence="2" type="ORF">GAB14E_2290</name>
</gene>
<dbReference type="AlphaFoldDB" id="A0A099KWT4"/>
<evidence type="ECO:0000256" key="1">
    <source>
        <dbReference type="ARBA" id="ARBA00005254"/>
    </source>
</evidence>
<dbReference type="NCBIfam" id="NF005699">
    <property type="entry name" value="PRK07509.1"/>
    <property type="match status" value="1"/>
</dbReference>
<protein>
    <submittedName>
        <fullName evidence="2">Enoyl-CoA hydratase/isomerase</fullName>
    </submittedName>
</protein>
<dbReference type="CDD" id="cd06558">
    <property type="entry name" value="crotonase-like"/>
    <property type="match status" value="1"/>
</dbReference>
<reference evidence="2 3" key="1">
    <citation type="submission" date="2014-08" db="EMBL/GenBank/DDBJ databases">
        <title>Genomic and Phenotypic Diversity of Colwellia psychrerythraea strains from Disparate Marine Basins.</title>
        <authorList>
            <person name="Techtmann S.M."/>
            <person name="Stelling S.C."/>
            <person name="Utturkar S.M."/>
            <person name="Alshibli N."/>
            <person name="Harris A."/>
            <person name="Brown S.D."/>
            <person name="Hazen T.C."/>
        </authorList>
    </citation>
    <scope>NUCLEOTIDE SEQUENCE [LARGE SCALE GENOMIC DNA]</scope>
    <source>
        <strain evidence="2 3">GAB14E</strain>
    </source>
</reference>
<dbReference type="SUPFAM" id="SSF52096">
    <property type="entry name" value="ClpP/crotonase"/>
    <property type="match status" value="1"/>
</dbReference>
<evidence type="ECO:0000313" key="2">
    <source>
        <dbReference type="EMBL" id="KGJ95056.1"/>
    </source>
</evidence>
<proteinExistence type="inferred from homology"/>
<dbReference type="RefSeq" id="WP_052093617.1">
    <property type="nucleotide sequence ID" value="NZ_JQEC01000016.1"/>
</dbReference>
<dbReference type="PANTHER" id="PTHR43149:SF1">
    <property type="entry name" value="DELTA(3,5)-DELTA(2,4)-DIENOYL-COA ISOMERASE, MITOCHONDRIAL"/>
    <property type="match status" value="1"/>
</dbReference>
<evidence type="ECO:0000313" key="3">
    <source>
        <dbReference type="Proteomes" id="UP000029868"/>
    </source>
</evidence>
<organism evidence="2 3">
    <name type="scientific">Colwellia psychrerythraea</name>
    <name type="common">Vibrio psychroerythus</name>
    <dbReference type="NCBI Taxonomy" id="28229"/>
    <lineage>
        <taxon>Bacteria</taxon>
        <taxon>Pseudomonadati</taxon>
        <taxon>Pseudomonadota</taxon>
        <taxon>Gammaproteobacteria</taxon>
        <taxon>Alteromonadales</taxon>
        <taxon>Colwelliaceae</taxon>
        <taxon>Colwellia</taxon>
    </lineage>
</organism>
<dbReference type="Pfam" id="PF00378">
    <property type="entry name" value="ECH_1"/>
    <property type="match status" value="1"/>
</dbReference>
<comment type="similarity">
    <text evidence="1">Belongs to the enoyl-CoA hydratase/isomerase family.</text>
</comment>
<accession>A0A099KWT4</accession>
<dbReference type="InterPro" id="IPR001753">
    <property type="entry name" value="Enoyl-CoA_hydra/iso"/>
</dbReference>
<dbReference type="InterPro" id="IPR029045">
    <property type="entry name" value="ClpP/crotonase-like_dom_sf"/>
</dbReference>
<dbReference type="PANTHER" id="PTHR43149">
    <property type="entry name" value="ENOYL-COA HYDRATASE"/>
    <property type="match status" value="1"/>
</dbReference>
<keyword evidence="2" id="KW-0413">Isomerase</keyword>
<dbReference type="EMBL" id="JQEC01000016">
    <property type="protein sequence ID" value="KGJ95056.1"/>
    <property type="molecule type" value="Genomic_DNA"/>
</dbReference>
<comment type="caution">
    <text evidence="2">The sequence shown here is derived from an EMBL/GenBank/DDBJ whole genome shotgun (WGS) entry which is preliminary data.</text>
</comment>